<dbReference type="PROSITE" id="PS50940">
    <property type="entry name" value="CHIT_BIND_II"/>
    <property type="match status" value="2"/>
</dbReference>
<dbReference type="Pfam" id="PF01607">
    <property type="entry name" value="CBM_14"/>
    <property type="match status" value="2"/>
</dbReference>
<evidence type="ECO:0000256" key="2">
    <source>
        <dbReference type="ARBA" id="ARBA00022729"/>
    </source>
</evidence>
<keyword evidence="2 7" id="KW-0732">Signal</keyword>
<evidence type="ECO:0000256" key="1">
    <source>
        <dbReference type="ARBA" id="ARBA00022669"/>
    </source>
</evidence>
<dbReference type="Proteomes" id="UP001432146">
    <property type="component" value="Unassembled WGS sequence"/>
</dbReference>
<proteinExistence type="predicted"/>
<name>A0AAW1AH47_9HYME</name>
<evidence type="ECO:0000256" key="5">
    <source>
        <dbReference type="ARBA" id="ARBA00023180"/>
    </source>
</evidence>
<dbReference type="InterPro" id="IPR051940">
    <property type="entry name" value="Chitin_bind-dev_reg"/>
</dbReference>
<gene>
    <name evidence="9" type="ORF">QLX08_001224</name>
</gene>
<dbReference type="GO" id="GO:0005576">
    <property type="term" value="C:extracellular region"/>
    <property type="evidence" value="ECO:0007669"/>
    <property type="project" value="InterPro"/>
</dbReference>
<protein>
    <recommendedName>
        <fullName evidence="8">Chitin-binding type-2 domain-containing protein</fullName>
    </recommendedName>
</protein>
<keyword evidence="4" id="KW-1015">Disulfide bond</keyword>
<dbReference type="InterPro" id="IPR002557">
    <property type="entry name" value="Chitin-bd_dom"/>
</dbReference>
<dbReference type="PANTHER" id="PTHR23301">
    <property type="entry name" value="CHITIN BINDING PERITROPHIN-A"/>
    <property type="match status" value="1"/>
</dbReference>
<evidence type="ECO:0000313" key="9">
    <source>
        <dbReference type="EMBL" id="KAK9309046.1"/>
    </source>
</evidence>
<dbReference type="GO" id="GO:0008061">
    <property type="term" value="F:chitin binding"/>
    <property type="evidence" value="ECO:0007669"/>
    <property type="project" value="UniProtKB-KW"/>
</dbReference>
<feature type="compositionally biased region" description="Low complexity" evidence="6">
    <location>
        <begin position="114"/>
        <end position="156"/>
    </location>
</feature>
<keyword evidence="10" id="KW-1185">Reference proteome</keyword>
<reference evidence="9 10" key="1">
    <citation type="submission" date="2024-05" db="EMBL/GenBank/DDBJ databases">
        <title>The nuclear and mitochondrial genome assemblies of Tetragonisca angustula (Apidae: Meliponini), a tiny yet remarkable pollinator in the Neotropics.</title>
        <authorList>
            <person name="Ferrari R."/>
            <person name="Ricardo P.C."/>
            <person name="Dias F.C."/>
            <person name="Araujo N.S."/>
            <person name="Soares D.O."/>
            <person name="Zhou Q.-S."/>
            <person name="Zhu C.-D."/>
            <person name="Coutinho L."/>
            <person name="Airas M.C."/>
            <person name="Batista T.M."/>
        </authorList>
    </citation>
    <scope>NUCLEOTIDE SEQUENCE [LARGE SCALE GENOMIC DNA]</scope>
    <source>
        <strain evidence="9">ASF017062</strain>
        <tissue evidence="9">Abdomen</tissue>
    </source>
</reference>
<dbReference type="PANTHER" id="PTHR23301:SF106">
    <property type="entry name" value="CHITIN-BINDING TYPE-2 DOMAIN-CONTAINING PROTEIN-RELATED"/>
    <property type="match status" value="1"/>
</dbReference>
<dbReference type="InterPro" id="IPR036508">
    <property type="entry name" value="Chitin-bd_dom_sf"/>
</dbReference>
<feature type="domain" description="Chitin-binding type-2" evidence="8">
    <location>
        <begin position="160"/>
        <end position="217"/>
    </location>
</feature>
<dbReference type="AlphaFoldDB" id="A0AAW1AH47"/>
<feature type="region of interest" description="Disordered" evidence="6">
    <location>
        <begin position="103"/>
        <end position="159"/>
    </location>
</feature>
<evidence type="ECO:0000259" key="8">
    <source>
        <dbReference type="PROSITE" id="PS50940"/>
    </source>
</evidence>
<feature type="signal peptide" evidence="7">
    <location>
        <begin position="1"/>
        <end position="15"/>
    </location>
</feature>
<evidence type="ECO:0000313" key="10">
    <source>
        <dbReference type="Proteomes" id="UP001432146"/>
    </source>
</evidence>
<evidence type="ECO:0000256" key="6">
    <source>
        <dbReference type="SAM" id="MobiDB-lite"/>
    </source>
</evidence>
<dbReference type="EMBL" id="JAWNGG020000015">
    <property type="protein sequence ID" value="KAK9309046.1"/>
    <property type="molecule type" value="Genomic_DNA"/>
</dbReference>
<keyword evidence="5" id="KW-0325">Glycoprotein</keyword>
<accession>A0AAW1AH47</accession>
<evidence type="ECO:0000256" key="7">
    <source>
        <dbReference type="SAM" id="SignalP"/>
    </source>
</evidence>
<dbReference type="SMART" id="SM00494">
    <property type="entry name" value="ChtBD2"/>
    <property type="match status" value="2"/>
</dbReference>
<organism evidence="9 10">
    <name type="scientific">Tetragonisca angustula</name>
    <dbReference type="NCBI Taxonomy" id="166442"/>
    <lineage>
        <taxon>Eukaryota</taxon>
        <taxon>Metazoa</taxon>
        <taxon>Ecdysozoa</taxon>
        <taxon>Arthropoda</taxon>
        <taxon>Hexapoda</taxon>
        <taxon>Insecta</taxon>
        <taxon>Pterygota</taxon>
        <taxon>Neoptera</taxon>
        <taxon>Endopterygota</taxon>
        <taxon>Hymenoptera</taxon>
        <taxon>Apocrita</taxon>
        <taxon>Aculeata</taxon>
        <taxon>Apoidea</taxon>
        <taxon>Anthophila</taxon>
        <taxon>Apidae</taxon>
        <taxon>Tetragonisca</taxon>
    </lineage>
</organism>
<sequence>MKVLYVLFVVIVVAATNEDYRTNDCSKIAKDCGQHPRCLEVINSEVAQQIPYPEDCHKFYKCAAGKAYLLCCPLINPNGTERLVFNPELQVCDWPQNVKNPEAKCDSVNPIEPTTTPTESTTTTTESTTTTTESTTTTTESTKTTTESTTTTTKPTVPSNKDCLKNETKLIEYEPDCTKYYRCINGTITGPYSCYQGHVFNPKIGGCDRKENYECPHPTPNLEYFDNSKEKERSLSLNDTRFEFHQLNKKRNIQTWRNVT</sequence>
<dbReference type="SUPFAM" id="SSF57625">
    <property type="entry name" value="Invertebrate chitin-binding proteins"/>
    <property type="match status" value="2"/>
</dbReference>
<comment type="caution">
    <text evidence="9">The sequence shown here is derived from an EMBL/GenBank/DDBJ whole genome shotgun (WGS) entry which is preliminary data.</text>
</comment>
<feature type="chain" id="PRO_5043497518" description="Chitin-binding type-2 domain-containing protein" evidence="7">
    <location>
        <begin position="16"/>
        <end position="260"/>
    </location>
</feature>
<evidence type="ECO:0000256" key="3">
    <source>
        <dbReference type="ARBA" id="ARBA00022737"/>
    </source>
</evidence>
<evidence type="ECO:0000256" key="4">
    <source>
        <dbReference type="ARBA" id="ARBA00023157"/>
    </source>
</evidence>
<dbReference type="Gene3D" id="2.170.140.10">
    <property type="entry name" value="Chitin binding domain"/>
    <property type="match status" value="2"/>
</dbReference>
<feature type="domain" description="Chitin-binding type-2" evidence="8">
    <location>
        <begin position="35"/>
        <end position="107"/>
    </location>
</feature>
<keyword evidence="1" id="KW-0147">Chitin-binding</keyword>
<keyword evidence="3" id="KW-0677">Repeat</keyword>